<evidence type="ECO:0000256" key="4">
    <source>
        <dbReference type="ARBA" id="ARBA00022989"/>
    </source>
</evidence>
<keyword evidence="4 6" id="KW-1133">Transmembrane helix</keyword>
<proteinExistence type="inferred from homology"/>
<feature type="transmembrane region" description="Helical" evidence="6">
    <location>
        <begin position="13"/>
        <end position="34"/>
    </location>
</feature>
<dbReference type="Pfam" id="PF01594">
    <property type="entry name" value="AI-2E_transport"/>
    <property type="match status" value="1"/>
</dbReference>
<feature type="transmembrane region" description="Helical" evidence="6">
    <location>
        <begin position="270"/>
        <end position="293"/>
    </location>
</feature>
<protein>
    <recommendedName>
        <fullName evidence="8">AI-2E family transporter</fullName>
    </recommendedName>
</protein>
<evidence type="ECO:0000256" key="1">
    <source>
        <dbReference type="ARBA" id="ARBA00004141"/>
    </source>
</evidence>
<evidence type="ECO:0000256" key="5">
    <source>
        <dbReference type="ARBA" id="ARBA00023136"/>
    </source>
</evidence>
<evidence type="ECO:0008006" key="8">
    <source>
        <dbReference type="Google" id="ProtNLM"/>
    </source>
</evidence>
<comment type="subcellular location">
    <subcellularLocation>
        <location evidence="1">Membrane</location>
        <topology evidence="1">Multi-pass membrane protein</topology>
    </subcellularLocation>
</comment>
<feature type="transmembrane region" description="Helical" evidence="6">
    <location>
        <begin position="124"/>
        <end position="143"/>
    </location>
</feature>
<dbReference type="EMBL" id="UINC01000854">
    <property type="protein sequence ID" value="SUZ62191.1"/>
    <property type="molecule type" value="Genomic_DNA"/>
</dbReference>
<dbReference type="InterPro" id="IPR002549">
    <property type="entry name" value="AI-2E-like"/>
</dbReference>
<reference evidence="7" key="1">
    <citation type="submission" date="2018-05" db="EMBL/GenBank/DDBJ databases">
        <authorList>
            <person name="Lanie J.A."/>
            <person name="Ng W.-L."/>
            <person name="Kazmierczak K.M."/>
            <person name="Andrzejewski T.M."/>
            <person name="Davidsen T.M."/>
            <person name="Wayne K.J."/>
            <person name="Tettelin H."/>
            <person name="Glass J.I."/>
            <person name="Rusch D."/>
            <person name="Podicherti R."/>
            <person name="Tsui H.-C.T."/>
            <person name="Winkler M.E."/>
        </authorList>
    </citation>
    <scope>NUCLEOTIDE SEQUENCE</scope>
</reference>
<sequence>VIIIAGIKAAEDIVVPFLLAVFIATLAATPIFWLKRSRVPIAVAIALVSAALVVVLLGLGLLVADSIQQFSIQQSFYEARLRDLIGLLGPTLNRLGMPSSAELFSSQFDPGSALSLAANTVRGFGSALSNGFLILLTVIFIIAEASSFPSKLRSVLANPERDLALFDRFIANVNRYIAIKTTVSVATGVTVTCLLALIGVDFPLLWGVLAFMLNYVPTIGSIIAAIPAVLLALVQLGPIWAIGTLALYVLVNVIMGNVVEPKFMGRGLGLSTLVVFVSLVFWGWVLGPVGMLLSVPLTITAKIALEANPATQWIAYLLGPAESGQATERVDETDEE</sequence>
<evidence type="ECO:0000313" key="7">
    <source>
        <dbReference type="EMBL" id="SUZ62191.1"/>
    </source>
</evidence>
<feature type="transmembrane region" description="Helical" evidence="6">
    <location>
        <begin position="41"/>
        <end position="64"/>
    </location>
</feature>
<comment type="similarity">
    <text evidence="2">Belongs to the autoinducer-2 exporter (AI-2E) (TC 2.A.86) family.</text>
</comment>
<accession>A0A381P5I5</accession>
<evidence type="ECO:0000256" key="3">
    <source>
        <dbReference type="ARBA" id="ARBA00022692"/>
    </source>
</evidence>
<keyword evidence="3 6" id="KW-0812">Transmembrane</keyword>
<dbReference type="AlphaFoldDB" id="A0A381P5I5"/>
<dbReference type="PANTHER" id="PTHR21716:SF64">
    <property type="entry name" value="AI-2 TRANSPORT PROTEIN TQSA"/>
    <property type="match status" value="1"/>
</dbReference>
<dbReference type="PANTHER" id="PTHR21716">
    <property type="entry name" value="TRANSMEMBRANE PROTEIN"/>
    <property type="match status" value="1"/>
</dbReference>
<dbReference type="GO" id="GO:0055085">
    <property type="term" value="P:transmembrane transport"/>
    <property type="evidence" value="ECO:0007669"/>
    <property type="project" value="TreeGrafter"/>
</dbReference>
<feature type="transmembrane region" description="Helical" evidence="6">
    <location>
        <begin position="177"/>
        <end position="198"/>
    </location>
</feature>
<feature type="transmembrane region" description="Helical" evidence="6">
    <location>
        <begin position="204"/>
        <end position="232"/>
    </location>
</feature>
<name>A0A381P5I5_9ZZZZ</name>
<gene>
    <name evidence="7" type="ORF">METZ01_LOCUS15045</name>
</gene>
<evidence type="ECO:0000256" key="2">
    <source>
        <dbReference type="ARBA" id="ARBA00009773"/>
    </source>
</evidence>
<feature type="transmembrane region" description="Helical" evidence="6">
    <location>
        <begin position="239"/>
        <end position="258"/>
    </location>
</feature>
<keyword evidence="5 6" id="KW-0472">Membrane</keyword>
<evidence type="ECO:0000256" key="6">
    <source>
        <dbReference type="SAM" id="Phobius"/>
    </source>
</evidence>
<organism evidence="7">
    <name type="scientific">marine metagenome</name>
    <dbReference type="NCBI Taxonomy" id="408172"/>
    <lineage>
        <taxon>unclassified sequences</taxon>
        <taxon>metagenomes</taxon>
        <taxon>ecological metagenomes</taxon>
    </lineage>
</organism>
<dbReference type="GO" id="GO:0016020">
    <property type="term" value="C:membrane"/>
    <property type="evidence" value="ECO:0007669"/>
    <property type="project" value="UniProtKB-SubCell"/>
</dbReference>
<feature type="non-terminal residue" evidence="7">
    <location>
        <position position="1"/>
    </location>
</feature>